<feature type="transmembrane region" description="Helical" evidence="5">
    <location>
        <begin position="330"/>
        <end position="349"/>
    </location>
</feature>
<evidence type="ECO:0000256" key="1">
    <source>
        <dbReference type="ARBA" id="ARBA00004141"/>
    </source>
</evidence>
<keyword evidence="2 5" id="KW-0812">Transmembrane</keyword>
<dbReference type="EMBL" id="JBHPON010000001">
    <property type="protein sequence ID" value="MFC6034631.1"/>
    <property type="molecule type" value="Genomic_DNA"/>
</dbReference>
<dbReference type="SUPFAM" id="SSF103473">
    <property type="entry name" value="MFS general substrate transporter"/>
    <property type="match status" value="1"/>
</dbReference>
<reference evidence="7 8" key="1">
    <citation type="submission" date="2024-09" db="EMBL/GenBank/DDBJ databases">
        <authorList>
            <person name="Zhang Z.-H."/>
        </authorList>
    </citation>
    <scope>NUCLEOTIDE SEQUENCE [LARGE SCALE GENOMIC DNA]</scope>
    <source>
        <strain evidence="7 8">HHTR114</strain>
    </source>
</reference>
<evidence type="ECO:0000256" key="5">
    <source>
        <dbReference type="SAM" id="Phobius"/>
    </source>
</evidence>
<evidence type="ECO:0000259" key="6">
    <source>
        <dbReference type="PROSITE" id="PS50850"/>
    </source>
</evidence>
<comment type="caution">
    <text evidence="7">The sequence shown here is derived from an EMBL/GenBank/DDBJ whole genome shotgun (WGS) entry which is preliminary data.</text>
</comment>
<feature type="transmembrane region" description="Helical" evidence="5">
    <location>
        <begin position="239"/>
        <end position="258"/>
    </location>
</feature>
<name>A0ABW1KU90_9PROT</name>
<organism evidence="7 8">
    <name type="scientific">Hyphococcus aureus</name>
    <dbReference type="NCBI Taxonomy" id="2666033"/>
    <lineage>
        <taxon>Bacteria</taxon>
        <taxon>Pseudomonadati</taxon>
        <taxon>Pseudomonadota</taxon>
        <taxon>Alphaproteobacteria</taxon>
        <taxon>Parvularculales</taxon>
        <taxon>Parvularculaceae</taxon>
        <taxon>Hyphococcus</taxon>
    </lineage>
</organism>
<gene>
    <name evidence="7" type="ORF">ACFMB1_03695</name>
</gene>
<keyword evidence="4 5" id="KW-0472">Membrane</keyword>
<feature type="domain" description="Major facilitator superfamily (MFS) profile" evidence="6">
    <location>
        <begin position="29"/>
        <end position="421"/>
    </location>
</feature>
<feature type="transmembrane region" description="Helical" evidence="5">
    <location>
        <begin position="305"/>
        <end position="324"/>
    </location>
</feature>
<evidence type="ECO:0000313" key="7">
    <source>
        <dbReference type="EMBL" id="MFC6034631.1"/>
    </source>
</evidence>
<proteinExistence type="predicted"/>
<evidence type="ECO:0000256" key="2">
    <source>
        <dbReference type="ARBA" id="ARBA00022692"/>
    </source>
</evidence>
<keyword evidence="8" id="KW-1185">Reference proteome</keyword>
<evidence type="ECO:0000313" key="8">
    <source>
        <dbReference type="Proteomes" id="UP001596116"/>
    </source>
</evidence>
<dbReference type="InterPro" id="IPR020846">
    <property type="entry name" value="MFS_dom"/>
</dbReference>
<sequence length="438" mass="47199">MSMTESLEEPVGTGPFAWYQRADRKVRRVFWTCSVAWTLDAMDALVYQYLIPVIIVAFGVTLAQAAAIASASYFASAIGGWMGGWLADKFGRVRILQLTILWFSVFSFLSGFAQTYEQLLFLRVLQGVGFGAEWAVGAVLLGEIVARKDRGKALGSVQSGVAVGSGLAALLAGPFVAMFEPELGWRIVFWIGILPALLIFFVRRGDDDSEVFKENKAKRDAEKKSVTPLEIFCPKYLRITALAALLAVGAQGAGYSVSSYLTTFLQNERGISASTAGIFVLLNSAGAFFGLIANAYFSDRFGRRMAFRMFGAAFIVATIVYLCAPLGSHAYLLIPAGFVQAFCQFGLYGSFGPYFTELFPTQIRASGQAFAYNFGRAVSGIFIQGVAILAATVALNVSMTVMGVIGVICALIATVLLPETVGRDLRELDEGRAPEATG</sequence>
<protein>
    <submittedName>
        <fullName evidence="7">MFS transporter</fullName>
    </submittedName>
</protein>
<feature type="transmembrane region" description="Helical" evidence="5">
    <location>
        <begin position="397"/>
        <end position="417"/>
    </location>
</feature>
<feature type="transmembrane region" description="Helical" evidence="5">
    <location>
        <begin position="270"/>
        <end position="293"/>
    </location>
</feature>
<evidence type="ECO:0000256" key="4">
    <source>
        <dbReference type="ARBA" id="ARBA00023136"/>
    </source>
</evidence>
<dbReference type="InterPro" id="IPR036259">
    <property type="entry name" value="MFS_trans_sf"/>
</dbReference>
<keyword evidence="3 5" id="KW-1133">Transmembrane helix</keyword>
<dbReference type="PANTHER" id="PTHR23508">
    <property type="entry name" value="CARBOXYLIC ACID TRANSPORTER PROTEIN HOMOLOG"/>
    <property type="match status" value="1"/>
</dbReference>
<feature type="transmembrane region" description="Helical" evidence="5">
    <location>
        <begin position="120"/>
        <end position="141"/>
    </location>
</feature>
<feature type="transmembrane region" description="Helical" evidence="5">
    <location>
        <begin position="95"/>
        <end position="114"/>
    </location>
</feature>
<evidence type="ECO:0000256" key="3">
    <source>
        <dbReference type="ARBA" id="ARBA00022989"/>
    </source>
</evidence>
<dbReference type="Pfam" id="PF07690">
    <property type="entry name" value="MFS_1"/>
    <property type="match status" value="1"/>
</dbReference>
<dbReference type="Gene3D" id="1.20.1250.20">
    <property type="entry name" value="MFS general substrate transporter like domains"/>
    <property type="match status" value="2"/>
</dbReference>
<dbReference type="RefSeq" id="WP_379880032.1">
    <property type="nucleotide sequence ID" value="NZ_JBHPON010000001.1"/>
</dbReference>
<feature type="transmembrane region" description="Helical" evidence="5">
    <location>
        <begin position="183"/>
        <end position="202"/>
    </location>
</feature>
<dbReference type="InterPro" id="IPR011701">
    <property type="entry name" value="MFS"/>
</dbReference>
<dbReference type="PROSITE" id="PS00217">
    <property type="entry name" value="SUGAR_TRANSPORT_2"/>
    <property type="match status" value="1"/>
</dbReference>
<feature type="transmembrane region" description="Helical" evidence="5">
    <location>
        <begin position="49"/>
        <end position="74"/>
    </location>
</feature>
<dbReference type="Proteomes" id="UP001596116">
    <property type="component" value="Unassembled WGS sequence"/>
</dbReference>
<comment type="subcellular location">
    <subcellularLocation>
        <location evidence="1">Membrane</location>
        <topology evidence="1">Multi-pass membrane protein</topology>
    </subcellularLocation>
</comment>
<dbReference type="PROSITE" id="PS50850">
    <property type="entry name" value="MFS"/>
    <property type="match status" value="1"/>
</dbReference>
<accession>A0ABW1KU90</accession>
<dbReference type="InterPro" id="IPR005829">
    <property type="entry name" value="Sugar_transporter_CS"/>
</dbReference>
<feature type="transmembrane region" description="Helical" evidence="5">
    <location>
        <begin position="153"/>
        <end position="177"/>
    </location>
</feature>
<feature type="transmembrane region" description="Helical" evidence="5">
    <location>
        <begin position="370"/>
        <end position="391"/>
    </location>
</feature>
<dbReference type="PANTHER" id="PTHR23508:SF10">
    <property type="entry name" value="CARBOXYLIC ACID TRANSPORTER PROTEIN HOMOLOG"/>
    <property type="match status" value="1"/>
</dbReference>